<dbReference type="GO" id="GO:0050313">
    <property type="term" value="F:sulfur dioxygenase activity"/>
    <property type="evidence" value="ECO:0007669"/>
    <property type="project" value="InterPro"/>
</dbReference>
<dbReference type="RefSeq" id="WP_145895736.1">
    <property type="nucleotide sequence ID" value="NZ_VOBQ01000021.1"/>
</dbReference>
<keyword evidence="1" id="KW-0479">Metal-binding</keyword>
<dbReference type="PANTHER" id="PTHR43084">
    <property type="entry name" value="PERSULFIDE DIOXYGENASE ETHE1"/>
    <property type="match status" value="1"/>
</dbReference>
<reference evidence="3 4" key="1">
    <citation type="submission" date="2019-07" db="EMBL/GenBank/DDBJ databases">
        <title>Caenimonas sedimenti sp. nov., isolated from activated sludge.</title>
        <authorList>
            <person name="Xu J."/>
        </authorList>
    </citation>
    <scope>NUCLEOTIDE SEQUENCE [LARGE SCALE GENOMIC DNA]</scope>
    <source>
        <strain evidence="3 4">HX-9-20</strain>
    </source>
</reference>
<dbReference type="GO" id="GO:0070813">
    <property type="term" value="P:hydrogen sulfide metabolic process"/>
    <property type="evidence" value="ECO:0007669"/>
    <property type="project" value="TreeGrafter"/>
</dbReference>
<evidence type="ECO:0000259" key="2">
    <source>
        <dbReference type="SMART" id="SM00849"/>
    </source>
</evidence>
<dbReference type="AlphaFoldDB" id="A0A562ZHG8"/>
<comment type="caution">
    <text evidence="3">The sequence shown here is derived from an EMBL/GenBank/DDBJ whole genome shotgun (WGS) entry which is preliminary data.</text>
</comment>
<dbReference type="Gene3D" id="3.60.15.10">
    <property type="entry name" value="Ribonuclease Z/Hydroxyacylglutathione hydrolase-like"/>
    <property type="match status" value="1"/>
</dbReference>
<evidence type="ECO:0000313" key="3">
    <source>
        <dbReference type="EMBL" id="TWO68040.1"/>
    </source>
</evidence>
<gene>
    <name evidence="3" type="ORF">FN976_24165</name>
</gene>
<dbReference type="GO" id="GO:0016787">
    <property type="term" value="F:hydrolase activity"/>
    <property type="evidence" value="ECO:0007669"/>
    <property type="project" value="UniProtKB-KW"/>
</dbReference>
<keyword evidence="3" id="KW-0378">Hydrolase</keyword>
<dbReference type="InterPro" id="IPR001279">
    <property type="entry name" value="Metallo-B-lactamas"/>
</dbReference>
<name>A0A562ZHG8_9BURK</name>
<dbReference type="OrthoDB" id="9802991at2"/>
<evidence type="ECO:0000313" key="4">
    <source>
        <dbReference type="Proteomes" id="UP000318199"/>
    </source>
</evidence>
<dbReference type="InterPro" id="IPR036866">
    <property type="entry name" value="RibonucZ/Hydroxyglut_hydro"/>
</dbReference>
<accession>A0A562ZHG8</accession>
<dbReference type="InterPro" id="IPR044528">
    <property type="entry name" value="POD-like_MBL-fold"/>
</dbReference>
<dbReference type="PANTHER" id="PTHR43084:SF1">
    <property type="entry name" value="PERSULFIDE DIOXYGENASE ETHE1, MITOCHONDRIAL"/>
    <property type="match status" value="1"/>
</dbReference>
<evidence type="ECO:0000256" key="1">
    <source>
        <dbReference type="ARBA" id="ARBA00022723"/>
    </source>
</evidence>
<dbReference type="InterPro" id="IPR051682">
    <property type="entry name" value="Mito_Persulfide_Diox"/>
</dbReference>
<dbReference type="SMART" id="SM00849">
    <property type="entry name" value="Lactamase_B"/>
    <property type="match status" value="1"/>
</dbReference>
<dbReference type="Proteomes" id="UP000318199">
    <property type="component" value="Unassembled WGS sequence"/>
</dbReference>
<organism evidence="3 4">
    <name type="scientific">Caenimonas sedimenti</name>
    <dbReference type="NCBI Taxonomy" id="2596921"/>
    <lineage>
        <taxon>Bacteria</taxon>
        <taxon>Pseudomonadati</taxon>
        <taxon>Pseudomonadota</taxon>
        <taxon>Betaproteobacteria</taxon>
        <taxon>Burkholderiales</taxon>
        <taxon>Comamonadaceae</taxon>
        <taxon>Caenimonas</taxon>
    </lineage>
</organism>
<proteinExistence type="predicted"/>
<dbReference type="GO" id="GO:0046872">
    <property type="term" value="F:metal ion binding"/>
    <property type="evidence" value="ECO:0007669"/>
    <property type="project" value="UniProtKB-KW"/>
</dbReference>
<feature type="domain" description="Metallo-beta-lactamase" evidence="2">
    <location>
        <begin position="11"/>
        <end position="183"/>
    </location>
</feature>
<dbReference type="EMBL" id="VOBQ01000021">
    <property type="protein sequence ID" value="TWO68040.1"/>
    <property type="molecule type" value="Genomic_DNA"/>
</dbReference>
<dbReference type="GO" id="GO:0006749">
    <property type="term" value="P:glutathione metabolic process"/>
    <property type="evidence" value="ECO:0007669"/>
    <property type="project" value="InterPro"/>
</dbReference>
<protein>
    <submittedName>
        <fullName evidence="3">MBL fold metallo-hydrolase</fullName>
    </submittedName>
</protein>
<keyword evidence="4" id="KW-1185">Reference proteome</keyword>
<dbReference type="SUPFAM" id="SSF56281">
    <property type="entry name" value="Metallo-hydrolase/oxidoreductase"/>
    <property type="match status" value="1"/>
</dbReference>
<sequence length="247" mass="26168">MFFKQLPTREASLSYFFGCAGHGKAIAVDVVAGDEDWFVREAASAGVTITHVIDTHLHADHYSGGRALAGMAGAPYCLHESTKDVVGFEFEPLHDGQLLDIGNVKVTVLHTPGHTPESICLMVSDFRRGETPWFLVTGDTLFVGSVGRPDLLGNERAMAGLLFDSIHGKLLSLSDAVEIFPGHQAGSACGAGLSGKPSSTIGFEKRSNTALSLPRGEFIEHLLADLPARSDEMTAIAAVNAGLQHAS</sequence>
<dbReference type="Pfam" id="PF00753">
    <property type="entry name" value="Lactamase_B"/>
    <property type="match status" value="1"/>
</dbReference>
<dbReference type="CDD" id="cd07724">
    <property type="entry name" value="POD-like_MBL-fold"/>
    <property type="match status" value="1"/>
</dbReference>